<dbReference type="PANTHER" id="PTHR42964">
    <property type="entry name" value="ENOYL-COA HYDRATASE"/>
    <property type="match status" value="1"/>
</dbReference>
<evidence type="ECO:0000313" key="4">
    <source>
        <dbReference type="Proteomes" id="UP000820669"/>
    </source>
</evidence>
<dbReference type="InterPro" id="IPR029045">
    <property type="entry name" value="ClpP/crotonase-like_dom_sf"/>
</dbReference>
<organism evidence="3 4">
    <name type="scientific">Pseudonocardia acidicola</name>
    <dbReference type="NCBI Taxonomy" id="2724939"/>
    <lineage>
        <taxon>Bacteria</taxon>
        <taxon>Bacillati</taxon>
        <taxon>Actinomycetota</taxon>
        <taxon>Actinomycetes</taxon>
        <taxon>Pseudonocardiales</taxon>
        <taxon>Pseudonocardiaceae</taxon>
        <taxon>Pseudonocardia</taxon>
    </lineage>
</organism>
<dbReference type="Gene3D" id="3.90.226.10">
    <property type="entry name" value="2-enoyl-CoA Hydratase, Chain A, domain 1"/>
    <property type="match status" value="1"/>
</dbReference>
<comment type="caution">
    <text evidence="3">The sequence shown here is derived from an EMBL/GenBank/DDBJ whole genome shotgun (WGS) entry which is preliminary data.</text>
</comment>
<dbReference type="CDD" id="cd06558">
    <property type="entry name" value="crotonase-like"/>
    <property type="match status" value="1"/>
</dbReference>
<comment type="similarity">
    <text evidence="1">Belongs to the enoyl-CoA hydratase/isomerase family.</text>
</comment>
<reference evidence="3 4" key="1">
    <citation type="submission" date="2020-04" db="EMBL/GenBank/DDBJ databases">
        <authorList>
            <person name="Klaysubun C."/>
            <person name="Duangmal K."/>
            <person name="Lipun K."/>
        </authorList>
    </citation>
    <scope>NUCLEOTIDE SEQUENCE [LARGE SCALE GENOMIC DNA]</scope>
    <source>
        <strain evidence="3 4">K10HN5</strain>
    </source>
</reference>
<sequence length="93" mass="9393">MSTSQDESGLLTITLDRPRRRNALSPAGVRDLCAALDETDDRDEVRAVVLTGAGSAFSVGADLSGGGGTFGSRGGSGGARDWPASGGRASPRD</sequence>
<keyword evidence="4" id="KW-1185">Reference proteome</keyword>
<protein>
    <submittedName>
        <fullName evidence="3">Enoyl-CoA hydratase/isomerase family protein</fullName>
    </submittedName>
</protein>
<feature type="region of interest" description="Disordered" evidence="2">
    <location>
        <begin position="61"/>
        <end position="93"/>
    </location>
</feature>
<gene>
    <name evidence="3" type="ORF">HF526_12860</name>
</gene>
<dbReference type="EMBL" id="JAAXLA010000020">
    <property type="protein sequence ID" value="NMH98195.1"/>
    <property type="molecule type" value="Genomic_DNA"/>
</dbReference>
<dbReference type="Proteomes" id="UP000820669">
    <property type="component" value="Unassembled WGS sequence"/>
</dbReference>
<dbReference type="Pfam" id="PF00378">
    <property type="entry name" value="ECH_1"/>
    <property type="match status" value="1"/>
</dbReference>
<accession>A0ABX1S9F1</accession>
<evidence type="ECO:0000256" key="2">
    <source>
        <dbReference type="SAM" id="MobiDB-lite"/>
    </source>
</evidence>
<dbReference type="InterPro" id="IPR001753">
    <property type="entry name" value="Enoyl-CoA_hydra/iso"/>
</dbReference>
<dbReference type="SUPFAM" id="SSF52096">
    <property type="entry name" value="ClpP/crotonase"/>
    <property type="match status" value="1"/>
</dbReference>
<feature type="compositionally biased region" description="Gly residues" evidence="2">
    <location>
        <begin position="63"/>
        <end position="78"/>
    </location>
</feature>
<evidence type="ECO:0000313" key="3">
    <source>
        <dbReference type="EMBL" id="NMH98195.1"/>
    </source>
</evidence>
<name>A0ABX1S9F1_9PSEU</name>
<dbReference type="PANTHER" id="PTHR42964:SF1">
    <property type="entry name" value="POLYKETIDE BIOSYNTHESIS ENOYL-COA HYDRATASE PKSH-RELATED"/>
    <property type="match status" value="1"/>
</dbReference>
<proteinExistence type="inferred from homology"/>
<dbReference type="InterPro" id="IPR051683">
    <property type="entry name" value="Enoyl-CoA_Hydratase/Isomerase"/>
</dbReference>
<evidence type="ECO:0000256" key="1">
    <source>
        <dbReference type="ARBA" id="ARBA00005254"/>
    </source>
</evidence>